<reference evidence="5 6" key="1">
    <citation type="submission" date="2019-09" db="EMBL/GenBank/DDBJ databases">
        <authorList>
            <person name="Ou C."/>
        </authorList>
    </citation>
    <scope>NUCLEOTIDE SEQUENCE [LARGE SCALE GENOMIC DNA]</scope>
    <source>
        <strain evidence="5">S2</strain>
        <tissue evidence="5">Leaf</tissue>
    </source>
</reference>
<dbReference type="EMBL" id="SMOL01000458">
    <property type="protein sequence ID" value="KAB2613010.1"/>
    <property type="molecule type" value="Genomic_DNA"/>
</dbReference>
<dbReference type="GO" id="GO:0005634">
    <property type="term" value="C:nucleus"/>
    <property type="evidence" value="ECO:0007669"/>
    <property type="project" value="UniProtKB-SubCell"/>
</dbReference>
<proteinExistence type="predicted"/>
<dbReference type="PANTHER" id="PTHR31250">
    <property type="entry name" value="IQ DOMAIN-CONTAINING PROTEIN IQM3"/>
    <property type="match status" value="1"/>
</dbReference>
<evidence type="ECO:0000313" key="6">
    <source>
        <dbReference type="Proteomes" id="UP000327157"/>
    </source>
</evidence>
<reference evidence="6" key="2">
    <citation type="submission" date="2019-10" db="EMBL/GenBank/DDBJ databases">
        <title>A de novo genome assembly of a pear dwarfing rootstock.</title>
        <authorList>
            <person name="Wang F."/>
            <person name="Wang J."/>
            <person name="Li S."/>
            <person name="Zhang Y."/>
            <person name="Fang M."/>
            <person name="Ma L."/>
            <person name="Zhao Y."/>
            <person name="Jiang S."/>
        </authorList>
    </citation>
    <scope>NUCLEOTIDE SEQUENCE [LARGE SCALE GENOMIC DNA]</scope>
</reference>
<keyword evidence="3" id="KW-0963">Cytoplasm</keyword>
<keyword evidence="4" id="KW-0539">Nucleus</keyword>
<comment type="subcellular location">
    <subcellularLocation>
        <location evidence="2">Cytoplasm</location>
    </subcellularLocation>
    <subcellularLocation>
        <location evidence="1">Nucleus</location>
    </subcellularLocation>
</comment>
<organism evidence="5 6">
    <name type="scientific">Pyrus ussuriensis x Pyrus communis</name>
    <dbReference type="NCBI Taxonomy" id="2448454"/>
    <lineage>
        <taxon>Eukaryota</taxon>
        <taxon>Viridiplantae</taxon>
        <taxon>Streptophyta</taxon>
        <taxon>Embryophyta</taxon>
        <taxon>Tracheophyta</taxon>
        <taxon>Spermatophyta</taxon>
        <taxon>Magnoliopsida</taxon>
        <taxon>eudicotyledons</taxon>
        <taxon>Gunneridae</taxon>
        <taxon>Pentapetalae</taxon>
        <taxon>rosids</taxon>
        <taxon>fabids</taxon>
        <taxon>Rosales</taxon>
        <taxon>Rosaceae</taxon>
        <taxon>Amygdaloideae</taxon>
        <taxon>Maleae</taxon>
        <taxon>Pyrus</taxon>
    </lineage>
</organism>
<name>A0A5N5GI66_9ROSA</name>
<dbReference type="PANTHER" id="PTHR31250:SF27">
    <property type="entry name" value="IQ DOMAIN-CONTAINING PROTEIN IQM5"/>
    <property type="match status" value="1"/>
</dbReference>
<accession>A0A5N5GI66</accession>
<evidence type="ECO:0000313" key="5">
    <source>
        <dbReference type="EMBL" id="KAB2613010.1"/>
    </source>
</evidence>
<gene>
    <name evidence="5" type="ORF">D8674_035326</name>
</gene>
<evidence type="ECO:0000256" key="3">
    <source>
        <dbReference type="ARBA" id="ARBA00022490"/>
    </source>
</evidence>
<dbReference type="AlphaFoldDB" id="A0A5N5GI66"/>
<evidence type="ECO:0000256" key="1">
    <source>
        <dbReference type="ARBA" id="ARBA00004123"/>
    </source>
</evidence>
<evidence type="ECO:0000256" key="4">
    <source>
        <dbReference type="ARBA" id="ARBA00023242"/>
    </source>
</evidence>
<dbReference type="Proteomes" id="UP000327157">
    <property type="component" value="Chromosome 9"/>
</dbReference>
<dbReference type="InterPro" id="IPR044159">
    <property type="entry name" value="IQM"/>
</dbReference>
<keyword evidence="6" id="KW-1185">Reference proteome</keyword>
<evidence type="ECO:0008006" key="7">
    <source>
        <dbReference type="Google" id="ProtNLM"/>
    </source>
</evidence>
<dbReference type="OrthoDB" id="7344096at2759"/>
<evidence type="ECO:0000256" key="2">
    <source>
        <dbReference type="ARBA" id="ARBA00004496"/>
    </source>
</evidence>
<dbReference type="GO" id="GO:0005737">
    <property type="term" value="C:cytoplasm"/>
    <property type="evidence" value="ECO:0007669"/>
    <property type="project" value="UniProtKB-SubCell"/>
</dbReference>
<sequence>MGSQASTNLNSKRKATPRTISFKKTDLSKTGISDGMEKVLFEESISSKKRKLGDQLNIGTNVSRKTAQGKTEIFIEKLKPEDWVSPRSPIELDAAAIKVQKVYKSYRTRRNLADCVVVVGELWWQALDFAALRRSSVSFFESIKSETAVSRWARARTRAAKVGKGLSADEKTPKLALIHWLEAIDPRHRYGQNLHLYYDVWFNSGSFQPFFYWLDVGDGKEVNVDKCPRTDLQSQCIKYLGPKERDAYEVIVESGKLVYRQSGKLVNTREGSKWIFVLSTSRNMYVGEKKKGFFQHSTFLAGGATIAAGRIVASNGFPEAVWPYSGHYCPTKENFMEFISFLEEHQVDLADVKTYPIDDDVPPSYATKNDHVKSKSISSTLEDIPIC</sequence>
<comment type="caution">
    <text evidence="5">The sequence shown here is derived from an EMBL/GenBank/DDBJ whole genome shotgun (WGS) entry which is preliminary data.</text>
</comment>
<protein>
    <recommendedName>
        <fullName evidence="7">IQ domain-containing protein IQM1-like</fullName>
    </recommendedName>
</protein>
<reference evidence="5 6" key="3">
    <citation type="submission" date="2019-11" db="EMBL/GenBank/DDBJ databases">
        <title>A de novo genome assembly of a pear dwarfing rootstock.</title>
        <authorList>
            <person name="Wang F."/>
            <person name="Wang J."/>
            <person name="Li S."/>
            <person name="Zhang Y."/>
            <person name="Fang M."/>
            <person name="Ma L."/>
            <person name="Zhao Y."/>
            <person name="Jiang S."/>
        </authorList>
    </citation>
    <scope>NUCLEOTIDE SEQUENCE [LARGE SCALE GENOMIC DNA]</scope>
    <source>
        <strain evidence="5">S2</strain>
        <tissue evidence="5">Leaf</tissue>
    </source>
</reference>